<dbReference type="RefSeq" id="WP_114916081.1">
    <property type="nucleotide sequence ID" value="NZ_CP024848.1"/>
</dbReference>
<dbReference type="Proteomes" id="UP000253908">
    <property type="component" value="Chromosome"/>
</dbReference>
<dbReference type="InterPro" id="IPR052917">
    <property type="entry name" value="Stress-Dev_Protein"/>
</dbReference>
<dbReference type="EMBL" id="CP024848">
    <property type="protein sequence ID" value="AXI08784.1"/>
    <property type="molecule type" value="Genomic_DNA"/>
</dbReference>
<gene>
    <name evidence="2" type="ORF">CUC15_07580</name>
</gene>
<dbReference type="AlphaFoldDB" id="A0A345PFK4"/>
<dbReference type="PANTHER" id="PTHR34818">
    <property type="entry name" value="PROTEIN BLI-3"/>
    <property type="match status" value="1"/>
</dbReference>
<sequence length="140" mass="16074">MSQPEVKATIENILQNSSVGTMATVQQNKPHSRYMTYSRNGLNLYTATSKQTHKVEEIEGNPFTHILLGYEGEGFGDEYVEYEGKIQISDSKELKKELWNPYMENWFEGPEDPNYIVLEITPIQISLMNKKGTEPKILEL</sequence>
<dbReference type="Pfam" id="PF01243">
    <property type="entry name" value="PNPOx_N"/>
    <property type="match status" value="1"/>
</dbReference>
<keyword evidence="3" id="KW-1185">Reference proteome</keyword>
<dbReference type="Gene3D" id="2.30.110.10">
    <property type="entry name" value="Electron Transport, Fmn-binding Protein, Chain A"/>
    <property type="match status" value="1"/>
</dbReference>
<organism evidence="2 3">
    <name type="scientific">Oceanobacillus zhaokaii</name>
    <dbReference type="NCBI Taxonomy" id="2052660"/>
    <lineage>
        <taxon>Bacteria</taxon>
        <taxon>Bacillati</taxon>
        <taxon>Bacillota</taxon>
        <taxon>Bacilli</taxon>
        <taxon>Bacillales</taxon>
        <taxon>Bacillaceae</taxon>
        <taxon>Oceanobacillus</taxon>
    </lineage>
</organism>
<dbReference type="OrthoDB" id="5431160at2"/>
<dbReference type="PANTHER" id="PTHR34818:SF1">
    <property type="entry name" value="PROTEIN BLI-3"/>
    <property type="match status" value="1"/>
</dbReference>
<feature type="domain" description="Pyridoxamine 5'-phosphate oxidase N-terminal" evidence="1">
    <location>
        <begin position="8"/>
        <end position="128"/>
    </location>
</feature>
<proteinExistence type="predicted"/>
<evidence type="ECO:0000313" key="2">
    <source>
        <dbReference type="EMBL" id="AXI08784.1"/>
    </source>
</evidence>
<protein>
    <submittedName>
        <fullName evidence="2">General stress protein</fullName>
    </submittedName>
</protein>
<evidence type="ECO:0000313" key="3">
    <source>
        <dbReference type="Proteomes" id="UP000253908"/>
    </source>
</evidence>
<evidence type="ECO:0000259" key="1">
    <source>
        <dbReference type="Pfam" id="PF01243"/>
    </source>
</evidence>
<dbReference type="SUPFAM" id="SSF50475">
    <property type="entry name" value="FMN-binding split barrel"/>
    <property type="match status" value="1"/>
</dbReference>
<dbReference type="KEGG" id="ocn:CUC15_07580"/>
<dbReference type="InterPro" id="IPR011576">
    <property type="entry name" value="Pyridox_Oxase_N"/>
</dbReference>
<name>A0A345PFK4_9BACI</name>
<accession>A0A345PFK4</accession>
<reference evidence="3" key="1">
    <citation type="submission" date="2017-11" db="EMBL/GenBank/DDBJ databases">
        <authorList>
            <person name="Zhu W."/>
        </authorList>
    </citation>
    <scope>NUCLEOTIDE SEQUENCE [LARGE SCALE GENOMIC DNA]</scope>
    <source>
        <strain evidence="3">160</strain>
    </source>
</reference>
<dbReference type="InterPro" id="IPR012349">
    <property type="entry name" value="Split_barrel_FMN-bd"/>
</dbReference>